<protein>
    <submittedName>
        <fullName evidence="1">Uncharacterized protein</fullName>
    </submittedName>
</protein>
<accession>A0A8G2C827</accession>
<dbReference type="Proteomes" id="UP000184001">
    <property type="component" value="Unassembled WGS sequence"/>
</dbReference>
<comment type="caution">
    <text evidence="1">The sequence shown here is derived from an EMBL/GenBank/DDBJ whole genome shotgun (WGS) entry which is preliminary data.</text>
</comment>
<dbReference type="RefSeq" id="WP_020001981.1">
    <property type="nucleotide sequence ID" value="NZ_CP192219.1"/>
</dbReference>
<evidence type="ECO:0000313" key="2">
    <source>
        <dbReference type="Proteomes" id="UP000184001"/>
    </source>
</evidence>
<reference evidence="1 2" key="1">
    <citation type="submission" date="2016-11" db="EMBL/GenBank/DDBJ databases">
        <authorList>
            <person name="Varghese N."/>
            <person name="Submissions S."/>
        </authorList>
    </citation>
    <scope>NUCLEOTIDE SEQUENCE [LARGE SCALE GENOMIC DNA]</scope>
    <source>
        <strain evidence="1 2">DSM 17919</strain>
    </source>
</reference>
<organism evidence="1 2">
    <name type="scientific">Halodesulfovibrio aestuarii</name>
    <dbReference type="NCBI Taxonomy" id="126333"/>
    <lineage>
        <taxon>Bacteria</taxon>
        <taxon>Pseudomonadati</taxon>
        <taxon>Thermodesulfobacteriota</taxon>
        <taxon>Desulfovibrionia</taxon>
        <taxon>Desulfovibrionales</taxon>
        <taxon>Desulfovibrionaceae</taxon>
        <taxon>Halodesulfovibrio</taxon>
    </lineage>
</organism>
<name>A0A8G2C827_9BACT</name>
<sequence>MSNEARMSYPSEKLYGLLAELAEVIEALPKNLQPSVYNVAMKLLDEVTAQAEFERTAPATTAKQ</sequence>
<dbReference type="EMBL" id="FQZR01000002">
    <property type="protein sequence ID" value="SHI74815.1"/>
    <property type="molecule type" value="Genomic_DNA"/>
</dbReference>
<evidence type="ECO:0000313" key="1">
    <source>
        <dbReference type="EMBL" id="SHI74815.1"/>
    </source>
</evidence>
<proteinExistence type="predicted"/>
<dbReference type="AlphaFoldDB" id="A0A8G2C827"/>
<gene>
    <name evidence="1" type="ORF">SAMN05660830_00859</name>
</gene>